<feature type="domain" description="HTH araC/xylS-type" evidence="3">
    <location>
        <begin position="212"/>
        <end position="310"/>
    </location>
</feature>
<evidence type="ECO:0000313" key="5">
    <source>
        <dbReference type="Proteomes" id="UP001549291"/>
    </source>
</evidence>
<proteinExistence type="predicted"/>
<evidence type="ECO:0000256" key="1">
    <source>
        <dbReference type="ARBA" id="ARBA00023015"/>
    </source>
</evidence>
<dbReference type="RefSeq" id="WP_038960288.1">
    <property type="nucleotide sequence ID" value="NZ_CP066351.1"/>
</dbReference>
<dbReference type="Proteomes" id="UP001549291">
    <property type="component" value="Unassembled WGS sequence"/>
</dbReference>
<name>A0ABV2RVW7_BRAJP</name>
<dbReference type="Pfam" id="PF01965">
    <property type="entry name" value="DJ-1_PfpI"/>
    <property type="match status" value="1"/>
</dbReference>
<keyword evidence="1" id="KW-0805">Transcription regulation</keyword>
<dbReference type="SUPFAM" id="SSF46689">
    <property type="entry name" value="Homeodomain-like"/>
    <property type="match status" value="2"/>
</dbReference>
<reference evidence="4 5" key="1">
    <citation type="submission" date="2024-06" db="EMBL/GenBank/DDBJ databases">
        <title>Genomic Encyclopedia of Type Strains, Phase V (KMG-V): Genome sequencing to study the core and pangenomes of soil and plant-associated prokaryotes.</title>
        <authorList>
            <person name="Whitman W."/>
        </authorList>
    </citation>
    <scope>NUCLEOTIDE SEQUENCE [LARGE SCALE GENOMIC DNA]</scope>
    <source>
        <strain evidence="4 5">USDA 160</strain>
    </source>
</reference>
<evidence type="ECO:0000259" key="3">
    <source>
        <dbReference type="PROSITE" id="PS01124"/>
    </source>
</evidence>
<keyword evidence="5" id="KW-1185">Reference proteome</keyword>
<organism evidence="4 5">
    <name type="scientific">Bradyrhizobium japonicum</name>
    <dbReference type="NCBI Taxonomy" id="375"/>
    <lineage>
        <taxon>Bacteria</taxon>
        <taxon>Pseudomonadati</taxon>
        <taxon>Pseudomonadota</taxon>
        <taxon>Alphaproteobacteria</taxon>
        <taxon>Hyphomicrobiales</taxon>
        <taxon>Nitrobacteraceae</taxon>
        <taxon>Bradyrhizobium</taxon>
    </lineage>
</organism>
<evidence type="ECO:0000313" key="4">
    <source>
        <dbReference type="EMBL" id="MET4721073.1"/>
    </source>
</evidence>
<dbReference type="InterPro" id="IPR009057">
    <property type="entry name" value="Homeodomain-like_sf"/>
</dbReference>
<dbReference type="InterPro" id="IPR018060">
    <property type="entry name" value="HTH_AraC"/>
</dbReference>
<dbReference type="InterPro" id="IPR029062">
    <property type="entry name" value="Class_I_gatase-like"/>
</dbReference>
<dbReference type="Gene3D" id="3.40.50.880">
    <property type="match status" value="1"/>
</dbReference>
<dbReference type="Pfam" id="PF12833">
    <property type="entry name" value="HTH_18"/>
    <property type="match status" value="1"/>
</dbReference>
<dbReference type="PANTHER" id="PTHR43130:SF3">
    <property type="entry name" value="HTH-TYPE TRANSCRIPTIONAL REGULATOR RV1931C"/>
    <property type="match status" value="1"/>
</dbReference>
<dbReference type="SUPFAM" id="SSF52317">
    <property type="entry name" value="Class I glutamine amidotransferase-like"/>
    <property type="match status" value="1"/>
</dbReference>
<dbReference type="EMBL" id="JBEPTQ010000002">
    <property type="protein sequence ID" value="MET4721073.1"/>
    <property type="molecule type" value="Genomic_DNA"/>
</dbReference>
<sequence>MHRIGLILPHDFQLLNLAALTAFELTAASPGSPRYDLHLLSERGGPLRSSCGLIVETEAFGHPAFDTIIVGAITSFAMPAPSTANMIAFVRAAATASRRAASFCNGAYVLAEAGLLDGRRATTHWSQVASFKARFPTVRLEENKIFINDGPIWTSAGMTAAVDLALAMIDRDLGPQVAKLVARLLVVDRIRMGGQNQHSALLDMTPKSDRIQSVLAYTRQNLRSTLSVEELAGVAGLSPRQFSRAFLTETGQPPAKAVELLRLEAARFMMEEGRHSVNVVAKEAGFLDRERMRRAFLRTYGLSPQAMRKKARGEAES</sequence>
<dbReference type="PANTHER" id="PTHR43130">
    <property type="entry name" value="ARAC-FAMILY TRANSCRIPTIONAL REGULATOR"/>
    <property type="match status" value="1"/>
</dbReference>
<comment type="caution">
    <text evidence="4">The sequence shown here is derived from an EMBL/GenBank/DDBJ whole genome shotgun (WGS) entry which is preliminary data.</text>
</comment>
<dbReference type="InterPro" id="IPR052158">
    <property type="entry name" value="INH-QAR"/>
</dbReference>
<evidence type="ECO:0000256" key="2">
    <source>
        <dbReference type="ARBA" id="ARBA00023163"/>
    </source>
</evidence>
<protein>
    <submittedName>
        <fullName evidence="4">Transcriptional regulator GlxA family with amidase domain</fullName>
    </submittedName>
</protein>
<dbReference type="Gene3D" id="1.10.10.60">
    <property type="entry name" value="Homeodomain-like"/>
    <property type="match status" value="1"/>
</dbReference>
<dbReference type="SMART" id="SM00342">
    <property type="entry name" value="HTH_ARAC"/>
    <property type="match status" value="1"/>
</dbReference>
<dbReference type="InterPro" id="IPR002818">
    <property type="entry name" value="DJ-1/PfpI"/>
</dbReference>
<dbReference type="PROSITE" id="PS01124">
    <property type="entry name" value="HTH_ARAC_FAMILY_2"/>
    <property type="match status" value="1"/>
</dbReference>
<dbReference type="CDD" id="cd03137">
    <property type="entry name" value="GATase1_AraC_1"/>
    <property type="match status" value="1"/>
</dbReference>
<gene>
    <name evidence="4" type="ORF">ABIF63_005179</name>
</gene>
<accession>A0ABV2RVW7</accession>
<keyword evidence="2" id="KW-0804">Transcription</keyword>